<dbReference type="KEGG" id="obj:EIO64_08185"/>
<dbReference type="Pfam" id="PF09956">
    <property type="entry name" value="Phage_cement_2"/>
    <property type="match status" value="1"/>
</dbReference>
<keyword evidence="2" id="KW-1185">Reference proteome</keyword>
<dbReference type="AlphaFoldDB" id="A0A4D7ANQ2"/>
<dbReference type="InterPro" id="IPR011231">
    <property type="entry name" value="Phage_VT1-Sakai_H0018"/>
</dbReference>
<gene>
    <name evidence="1" type="ORF">EIO64_08185</name>
</gene>
<name>A0A4D7ANQ2_9FIRM</name>
<dbReference type="RefSeq" id="WP_136891190.1">
    <property type="nucleotide sequence ID" value="NZ_CP034413.3"/>
</dbReference>
<accession>A0A4D7ANQ2</accession>
<evidence type="ECO:0000313" key="2">
    <source>
        <dbReference type="Proteomes" id="UP000298642"/>
    </source>
</evidence>
<dbReference type="EMBL" id="CP034413">
    <property type="protein sequence ID" value="QCI59203.1"/>
    <property type="molecule type" value="Genomic_DNA"/>
</dbReference>
<proteinExistence type="predicted"/>
<protein>
    <submittedName>
        <fullName evidence="1">DUF2190 family protein</fullName>
    </submittedName>
</protein>
<evidence type="ECO:0000313" key="1">
    <source>
        <dbReference type="EMBL" id="QCI59203.1"/>
    </source>
</evidence>
<organism evidence="1 2">
    <name type="scientific">Dysosmobacter welbionis</name>
    <dbReference type="NCBI Taxonomy" id="2093857"/>
    <lineage>
        <taxon>Bacteria</taxon>
        <taxon>Bacillati</taxon>
        <taxon>Bacillota</taxon>
        <taxon>Clostridia</taxon>
        <taxon>Eubacteriales</taxon>
        <taxon>Oscillospiraceae</taxon>
        <taxon>Dysosmobacter</taxon>
    </lineage>
</organism>
<dbReference type="Proteomes" id="UP000298642">
    <property type="component" value="Chromosome"/>
</dbReference>
<sequence>MNARYWQKGETLDYTATKEAVTNGQVVSLGGRIGVAGNDIAKGETGALHVTGVFIMEKAASVTVTMGAALYFDESEEKITTVAAGNVPAGYAAADAGASDATVLVNIGDPNGAAAEVAAVHDSLALKDTSGKVYDITVSTSGTLTATARE</sequence>
<reference evidence="2" key="1">
    <citation type="submission" date="2018-12" db="EMBL/GenBank/DDBJ databases">
        <title>Dusodibacter welbiota gen. nov., sp. nov., isolated from human faeces and emended description of the Oscillibacter genus.</title>
        <authorList>
            <person name="Le Roy T."/>
            <person name="Van der Smissen P."/>
            <person name="Delzenne N."/>
            <person name="Muccioli G."/>
            <person name="Collet J.F."/>
            <person name="Cani P.D."/>
        </authorList>
    </citation>
    <scope>NUCLEOTIDE SEQUENCE [LARGE SCALE GENOMIC DNA]</scope>
    <source>
        <strain evidence="2">J115</strain>
    </source>
</reference>